<name>A0A1N7RS50_9BURK</name>
<sequence>MVRRNSACKGWKTLSEHSMRAEPVHAGFEPRRTGLENACCNAKHRLERAVAPRTLIDRCPRISDLPGHSHHFPEPRPIYA</sequence>
<dbReference type="AlphaFoldDB" id="A0A1N7RS50"/>
<accession>A0A1N7RS50</accession>
<keyword evidence="2" id="KW-1185">Reference proteome</keyword>
<proteinExistence type="predicted"/>
<evidence type="ECO:0000313" key="1">
    <source>
        <dbReference type="EMBL" id="SIT37933.1"/>
    </source>
</evidence>
<protein>
    <submittedName>
        <fullName evidence="1">Uncharacterized protein</fullName>
    </submittedName>
</protein>
<dbReference type="STRING" id="1247936.BN2475_130017"/>
<gene>
    <name evidence="1" type="ORF">BN2475_130017</name>
</gene>
<evidence type="ECO:0000313" key="2">
    <source>
        <dbReference type="Proteomes" id="UP000187012"/>
    </source>
</evidence>
<dbReference type="EMBL" id="CYGX02000013">
    <property type="protein sequence ID" value="SIT37933.1"/>
    <property type="molecule type" value="Genomic_DNA"/>
</dbReference>
<organism evidence="1 2">
    <name type="scientific">Paraburkholderia ribeironis</name>
    <dbReference type="NCBI Taxonomy" id="1247936"/>
    <lineage>
        <taxon>Bacteria</taxon>
        <taxon>Pseudomonadati</taxon>
        <taxon>Pseudomonadota</taxon>
        <taxon>Betaproteobacteria</taxon>
        <taxon>Burkholderiales</taxon>
        <taxon>Burkholderiaceae</taxon>
        <taxon>Paraburkholderia</taxon>
    </lineage>
</organism>
<reference evidence="1 2" key="1">
    <citation type="submission" date="2016-12" db="EMBL/GenBank/DDBJ databases">
        <authorList>
            <person name="Song W.-J."/>
            <person name="Kurnit D.M."/>
        </authorList>
    </citation>
    <scope>NUCLEOTIDE SEQUENCE [LARGE SCALE GENOMIC DNA]</scope>
    <source>
        <strain evidence="1 2">STM7296</strain>
    </source>
</reference>
<dbReference type="Proteomes" id="UP000187012">
    <property type="component" value="Unassembled WGS sequence"/>
</dbReference>